<accession>A0ABR4QN98</accession>
<sequence>MITSTLTCVKTWERSPRGARSSRRSYHWFAHYPVLGKKGPSHSHQRFCRVVASIVLKPLRGRLANEPVRRRGAPTSNSVDGASGPKRRRLMSFNGRTRASVVPTIVDIKDRYADFLSPLPAERDQQSMQNKEKDTEMEDLCQGPSALKHTVFALRIANTIISAKS</sequence>
<dbReference type="Proteomes" id="UP001651158">
    <property type="component" value="Unassembled WGS sequence"/>
</dbReference>
<evidence type="ECO:0000256" key="1">
    <source>
        <dbReference type="SAM" id="MobiDB-lite"/>
    </source>
</evidence>
<dbReference type="EMBL" id="JAKROA010000002">
    <property type="protein sequence ID" value="KAL5111052.1"/>
    <property type="molecule type" value="Genomic_DNA"/>
</dbReference>
<keyword evidence="3" id="KW-1185">Reference proteome</keyword>
<name>A0ABR4QN98_9CEST</name>
<reference evidence="2 3" key="1">
    <citation type="journal article" date="2022" name="Front. Cell. Infect. Microbiol.">
        <title>The Genomes of Two Strains of Taenia crassiceps the Animal Model for the Study of Human Cysticercosis.</title>
        <authorList>
            <person name="Bobes R.J."/>
            <person name="Estrada K."/>
            <person name="Rios-Valencia D.G."/>
            <person name="Calderon-Gallegos A."/>
            <person name="de la Torre P."/>
            <person name="Carrero J.C."/>
            <person name="Sanchez-Flores A."/>
            <person name="Laclette J.P."/>
        </authorList>
    </citation>
    <scope>NUCLEOTIDE SEQUENCE [LARGE SCALE GENOMIC DNA]</scope>
    <source>
        <strain evidence="2">WFUcys</strain>
    </source>
</reference>
<organism evidence="2 3">
    <name type="scientific">Taenia crassiceps</name>
    <dbReference type="NCBI Taxonomy" id="6207"/>
    <lineage>
        <taxon>Eukaryota</taxon>
        <taxon>Metazoa</taxon>
        <taxon>Spiralia</taxon>
        <taxon>Lophotrochozoa</taxon>
        <taxon>Platyhelminthes</taxon>
        <taxon>Cestoda</taxon>
        <taxon>Eucestoda</taxon>
        <taxon>Cyclophyllidea</taxon>
        <taxon>Taeniidae</taxon>
        <taxon>Taenia</taxon>
    </lineage>
</organism>
<feature type="region of interest" description="Disordered" evidence="1">
    <location>
        <begin position="65"/>
        <end position="88"/>
    </location>
</feature>
<proteinExistence type="predicted"/>
<evidence type="ECO:0000313" key="3">
    <source>
        <dbReference type="Proteomes" id="UP001651158"/>
    </source>
</evidence>
<protein>
    <submittedName>
        <fullName evidence="2">Uncharacterized protein</fullName>
    </submittedName>
</protein>
<gene>
    <name evidence="2" type="ORF">TcWFU_010360</name>
</gene>
<comment type="caution">
    <text evidence="2">The sequence shown here is derived from an EMBL/GenBank/DDBJ whole genome shotgun (WGS) entry which is preliminary data.</text>
</comment>
<evidence type="ECO:0000313" key="2">
    <source>
        <dbReference type="EMBL" id="KAL5111052.1"/>
    </source>
</evidence>